<reference evidence="4" key="1">
    <citation type="journal article" date="2020" name="Fungal Divers.">
        <title>Resolving the Mortierellaceae phylogeny through synthesis of multi-gene phylogenetics and phylogenomics.</title>
        <authorList>
            <person name="Vandepol N."/>
            <person name="Liber J."/>
            <person name="Desiro A."/>
            <person name="Na H."/>
            <person name="Kennedy M."/>
            <person name="Barry K."/>
            <person name="Grigoriev I.V."/>
            <person name="Miller A.N."/>
            <person name="O'Donnell K."/>
            <person name="Stajich J.E."/>
            <person name="Bonito G."/>
        </authorList>
    </citation>
    <scope>NUCLEOTIDE SEQUENCE</scope>
    <source>
        <strain evidence="4">NRRL 2769</strain>
    </source>
</reference>
<dbReference type="GO" id="GO:0003857">
    <property type="term" value="F:(3S)-3-hydroxyacyl-CoA dehydrogenase (NAD+) activity"/>
    <property type="evidence" value="ECO:0007669"/>
    <property type="project" value="TreeGrafter"/>
</dbReference>
<evidence type="ECO:0000256" key="1">
    <source>
        <dbReference type="SAM" id="MobiDB-lite"/>
    </source>
</evidence>
<dbReference type="Proteomes" id="UP000703661">
    <property type="component" value="Unassembled WGS sequence"/>
</dbReference>
<feature type="compositionally biased region" description="Basic and acidic residues" evidence="1">
    <location>
        <begin position="174"/>
        <end position="193"/>
    </location>
</feature>
<evidence type="ECO:0008006" key="6">
    <source>
        <dbReference type="Google" id="ProtNLM"/>
    </source>
</evidence>
<evidence type="ECO:0000259" key="2">
    <source>
        <dbReference type="Pfam" id="PF01575"/>
    </source>
</evidence>
<name>A0A9P6MXH3_9FUNG</name>
<comment type="caution">
    <text evidence="4">The sequence shown here is derived from an EMBL/GenBank/DDBJ whole genome shotgun (WGS) entry which is preliminary data.</text>
</comment>
<feature type="region of interest" description="Disordered" evidence="1">
    <location>
        <begin position="173"/>
        <end position="193"/>
    </location>
</feature>
<dbReference type="PANTHER" id="PTHR13078">
    <property type="entry name" value="PEROXISOMAL MULTIFUNCTIONAL ENZYME TYPE 2-RELATED"/>
    <property type="match status" value="1"/>
</dbReference>
<dbReference type="Pfam" id="PF01575">
    <property type="entry name" value="MaoC_dehydratas"/>
    <property type="match status" value="1"/>
</dbReference>
<protein>
    <recommendedName>
        <fullName evidence="6">Peroxisomal dehydratase</fullName>
    </recommendedName>
</protein>
<proteinExistence type="predicted"/>
<dbReference type="CDD" id="cd03448">
    <property type="entry name" value="HDE_HSD"/>
    <property type="match status" value="1"/>
</dbReference>
<dbReference type="OrthoDB" id="60204at2759"/>
<accession>A0A9P6MXH3</accession>
<feature type="domain" description="MaoC-like" evidence="2">
    <location>
        <begin position="185"/>
        <end position="289"/>
    </location>
</feature>
<dbReference type="PANTHER" id="PTHR13078:SF57">
    <property type="entry name" value="DEHYDRATASE, PUTATIVE (AFU_ORTHOLOGUE AFUA_5G00640)-RELATED"/>
    <property type="match status" value="1"/>
</dbReference>
<feature type="domain" description="Peroxisomal multifunctional enzyme type 2-like N-terminal" evidence="3">
    <location>
        <begin position="28"/>
        <end position="146"/>
    </location>
</feature>
<dbReference type="SUPFAM" id="SSF54637">
    <property type="entry name" value="Thioesterase/thiol ester dehydrase-isomerase"/>
    <property type="match status" value="2"/>
</dbReference>
<evidence type="ECO:0000313" key="4">
    <source>
        <dbReference type="EMBL" id="KAG0016790.1"/>
    </source>
</evidence>
<dbReference type="InterPro" id="IPR002539">
    <property type="entry name" value="MaoC-like_dom"/>
</dbReference>
<dbReference type="GO" id="GO:0004300">
    <property type="term" value="F:enoyl-CoA hydratase activity"/>
    <property type="evidence" value="ECO:0007669"/>
    <property type="project" value="TreeGrafter"/>
</dbReference>
<dbReference type="Pfam" id="PF22622">
    <property type="entry name" value="MFE-2_hydrat-2_N"/>
    <property type="match status" value="1"/>
</dbReference>
<keyword evidence="5" id="KW-1185">Reference proteome</keyword>
<dbReference type="Gene3D" id="3.10.129.10">
    <property type="entry name" value="Hotdog Thioesterase"/>
    <property type="match status" value="1"/>
</dbReference>
<evidence type="ECO:0000313" key="5">
    <source>
        <dbReference type="Proteomes" id="UP000703661"/>
    </source>
</evidence>
<dbReference type="AlphaFoldDB" id="A0A9P6MXH3"/>
<evidence type="ECO:0000259" key="3">
    <source>
        <dbReference type="Pfam" id="PF22622"/>
    </source>
</evidence>
<dbReference type="GO" id="GO:0044594">
    <property type="term" value="F:17-beta-hydroxysteroid dehydrogenase (NAD+) activity"/>
    <property type="evidence" value="ECO:0007669"/>
    <property type="project" value="TreeGrafter"/>
</dbReference>
<dbReference type="GO" id="GO:0006635">
    <property type="term" value="P:fatty acid beta-oxidation"/>
    <property type="evidence" value="ECO:0007669"/>
    <property type="project" value="TreeGrafter"/>
</dbReference>
<dbReference type="EMBL" id="JAAAID010000502">
    <property type="protein sequence ID" value="KAG0016790.1"/>
    <property type="molecule type" value="Genomic_DNA"/>
</dbReference>
<dbReference type="GO" id="GO:0005777">
    <property type="term" value="C:peroxisome"/>
    <property type="evidence" value="ECO:0007669"/>
    <property type="project" value="TreeGrafter"/>
</dbReference>
<sequence>MSSNNNNSYRVDVSKAVGFKFRPQPVVFTSRDLILYALSIGAKYPEELHFLYENTPNFAAFPTYPLVLGLKKDTHGISPYASKNEEAIPGVPPFDPNRLVHGDQSLQVLRPLPLGGEFELETTVTGVYDKGKGMVIERTTDMVDPKEPKGSRKPYVSMKGSAYVRGYGGWDGPKGPKPEAFDPPKDKAPDATYEDKTTDDIAVLYRLSGDYNPLHIDPAIAPKVGFKQPILHGLCTYGHAAHAVLKTIGNSDPNALKSITGRFTAPVFPGDTLVTKMWKVPADSRDEEKIIFQVDAKERNQTVINGGCVVLWAKGKGPQSKL</sequence>
<dbReference type="InterPro" id="IPR029069">
    <property type="entry name" value="HotDog_dom_sf"/>
</dbReference>
<dbReference type="InterPro" id="IPR054357">
    <property type="entry name" value="MFE-2_N"/>
</dbReference>
<organism evidence="4 5">
    <name type="scientific">Entomortierella chlamydospora</name>
    <dbReference type="NCBI Taxonomy" id="101097"/>
    <lineage>
        <taxon>Eukaryota</taxon>
        <taxon>Fungi</taxon>
        <taxon>Fungi incertae sedis</taxon>
        <taxon>Mucoromycota</taxon>
        <taxon>Mortierellomycotina</taxon>
        <taxon>Mortierellomycetes</taxon>
        <taxon>Mortierellales</taxon>
        <taxon>Mortierellaceae</taxon>
        <taxon>Entomortierella</taxon>
    </lineage>
</organism>
<gene>
    <name evidence="4" type="ORF">BGZ80_008937</name>
</gene>